<dbReference type="PROSITE" id="PS50048">
    <property type="entry name" value="ZN2_CY6_FUNGAL_2"/>
    <property type="match status" value="1"/>
</dbReference>
<gene>
    <name evidence="6" type="ORF">LTR84_001937</name>
</gene>
<dbReference type="Pfam" id="PF00172">
    <property type="entry name" value="Zn_clus"/>
    <property type="match status" value="1"/>
</dbReference>
<evidence type="ECO:0000313" key="7">
    <source>
        <dbReference type="Proteomes" id="UP001358417"/>
    </source>
</evidence>
<keyword evidence="2" id="KW-0238">DNA-binding</keyword>
<dbReference type="InterPro" id="IPR053175">
    <property type="entry name" value="DHMBA_Reg_Transcription_Factor"/>
</dbReference>
<dbReference type="InterPro" id="IPR021858">
    <property type="entry name" value="Fun_TF"/>
</dbReference>
<dbReference type="PROSITE" id="PS00463">
    <property type="entry name" value="ZN2_CY6_FUNGAL_1"/>
    <property type="match status" value="1"/>
</dbReference>
<name>A0AAV9NCW0_9EURO</name>
<sequence length="479" mass="53819">MVYDGKPSRACLPCRRRKLRCDLKRDSCGQCIRAGLDCTGYRNPHDLRIQNETKLVKRKVLEAKNVTVSRFGEPSLQQKSRGAFLSHYVHGISGSYDVIALFDNASLDTHLDASINAASLAFFHFQYFSPRASDLARKGYYTALKLVNVALQNPNSLASDSTLLAVLLLDLFEKFTNSNSRSSVAWMSHVNGALALIKLRDSIQFQTYIGRRLSFRLATSLLISCVAGSAPVPPALRSLRAELENYVNVEDPKWKLTDLSIKSADLKAAIHQGLLSNEEKILQSKQLDSEFSSLSANMPATWLSQRKYLERPSQRVFGQFYDLYPSYFVTQTRNVIRLTRIVLNHEIRTLYKAQPLDIDTTTEAIQLTFIDRIIDDIAREICASGPQFTGAGESLTPNKKATDSVQKFFCHTLLFPFYVAGLYASPGSMIRPWVLNQLRYIAKEFEVRHAATVADILDSEEPKDPWSVYAILGSYAFAS</sequence>
<dbReference type="SMART" id="SM00066">
    <property type="entry name" value="GAL4"/>
    <property type="match status" value="1"/>
</dbReference>
<dbReference type="SUPFAM" id="SSF57701">
    <property type="entry name" value="Zn2/Cys6 DNA-binding domain"/>
    <property type="match status" value="1"/>
</dbReference>
<dbReference type="AlphaFoldDB" id="A0AAV9NCW0"/>
<protein>
    <recommendedName>
        <fullName evidence="5">Zn(2)-C6 fungal-type domain-containing protein</fullName>
    </recommendedName>
</protein>
<dbReference type="GO" id="GO:0000981">
    <property type="term" value="F:DNA-binding transcription factor activity, RNA polymerase II-specific"/>
    <property type="evidence" value="ECO:0007669"/>
    <property type="project" value="InterPro"/>
</dbReference>
<accession>A0AAV9NCW0</accession>
<dbReference type="RefSeq" id="XP_064707100.1">
    <property type="nucleotide sequence ID" value="XM_064845555.1"/>
</dbReference>
<dbReference type="EMBL" id="JAVRRD010000011">
    <property type="protein sequence ID" value="KAK5053975.1"/>
    <property type="molecule type" value="Genomic_DNA"/>
</dbReference>
<organism evidence="6 7">
    <name type="scientific">Exophiala bonariae</name>
    <dbReference type="NCBI Taxonomy" id="1690606"/>
    <lineage>
        <taxon>Eukaryota</taxon>
        <taxon>Fungi</taxon>
        <taxon>Dikarya</taxon>
        <taxon>Ascomycota</taxon>
        <taxon>Pezizomycotina</taxon>
        <taxon>Eurotiomycetes</taxon>
        <taxon>Chaetothyriomycetidae</taxon>
        <taxon>Chaetothyriales</taxon>
        <taxon>Herpotrichiellaceae</taxon>
        <taxon>Exophiala</taxon>
    </lineage>
</organism>
<dbReference type="PANTHER" id="PTHR38791">
    <property type="entry name" value="ZN(II)2CYS6 TRANSCRIPTION FACTOR (EUROFUNG)-RELATED-RELATED"/>
    <property type="match status" value="1"/>
</dbReference>
<dbReference type="Proteomes" id="UP001358417">
    <property type="component" value="Unassembled WGS sequence"/>
</dbReference>
<dbReference type="PANTHER" id="PTHR38791:SF1">
    <property type="entry name" value="TRANSCRIPTION FACTOR, PUTATIVE-RELATED"/>
    <property type="match status" value="1"/>
</dbReference>
<evidence type="ECO:0000259" key="5">
    <source>
        <dbReference type="PROSITE" id="PS50048"/>
    </source>
</evidence>
<reference evidence="6 7" key="1">
    <citation type="submission" date="2023-08" db="EMBL/GenBank/DDBJ databases">
        <title>Black Yeasts Isolated from many extreme environments.</title>
        <authorList>
            <person name="Coleine C."/>
            <person name="Stajich J.E."/>
            <person name="Selbmann L."/>
        </authorList>
    </citation>
    <scope>NUCLEOTIDE SEQUENCE [LARGE SCALE GENOMIC DNA]</scope>
    <source>
        <strain evidence="6 7">CCFEE 5792</strain>
    </source>
</reference>
<proteinExistence type="predicted"/>
<evidence type="ECO:0000256" key="1">
    <source>
        <dbReference type="ARBA" id="ARBA00023015"/>
    </source>
</evidence>
<dbReference type="GO" id="GO:0003677">
    <property type="term" value="F:DNA binding"/>
    <property type="evidence" value="ECO:0007669"/>
    <property type="project" value="UniProtKB-KW"/>
</dbReference>
<dbReference type="GeneID" id="89970153"/>
<evidence type="ECO:0000256" key="4">
    <source>
        <dbReference type="ARBA" id="ARBA00023242"/>
    </source>
</evidence>
<dbReference type="InterPro" id="IPR001138">
    <property type="entry name" value="Zn2Cys6_DnaBD"/>
</dbReference>
<evidence type="ECO:0000256" key="3">
    <source>
        <dbReference type="ARBA" id="ARBA00023163"/>
    </source>
</evidence>
<dbReference type="Pfam" id="PF11951">
    <property type="entry name" value="Fungal_trans_2"/>
    <property type="match status" value="1"/>
</dbReference>
<evidence type="ECO:0000313" key="6">
    <source>
        <dbReference type="EMBL" id="KAK5053975.1"/>
    </source>
</evidence>
<comment type="caution">
    <text evidence="6">The sequence shown here is derived from an EMBL/GenBank/DDBJ whole genome shotgun (WGS) entry which is preliminary data.</text>
</comment>
<keyword evidence="7" id="KW-1185">Reference proteome</keyword>
<keyword evidence="1" id="KW-0805">Transcription regulation</keyword>
<dbReference type="InterPro" id="IPR036864">
    <property type="entry name" value="Zn2-C6_fun-type_DNA-bd_sf"/>
</dbReference>
<keyword evidence="3" id="KW-0804">Transcription</keyword>
<dbReference type="CDD" id="cd00067">
    <property type="entry name" value="GAL4"/>
    <property type="match status" value="1"/>
</dbReference>
<dbReference type="Gene3D" id="4.10.240.10">
    <property type="entry name" value="Zn(2)-C6 fungal-type DNA-binding domain"/>
    <property type="match status" value="1"/>
</dbReference>
<evidence type="ECO:0000256" key="2">
    <source>
        <dbReference type="ARBA" id="ARBA00023125"/>
    </source>
</evidence>
<dbReference type="GO" id="GO:0008270">
    <property type="term" value="F:zinc ion binding"/>
    <property type="evidence" value="ECO:0007669"/>
    <property type="project" value="InterPro"/>
</dbReference>
<keyword evidence="4" id="KW-0539">Nucleus</keyword>
<feature type="domain" description="Zn(2)-C6 fungal-type" evidence="5">
    <location>
        <begin position="10"/>
        <end position="39"/>
    </location>
</feature>